<reference evidence="1 2" key="2">
    <citation type="journal article" date="2024" name="Int. J. Syst. Evol. Microbiol.">
        <title>Promethearchaeum syntrophicum gen. nov., sp. nov., an anaerobic, obligately syntrophic archaeon, the first isolate of the lineage 'Asgard' archaea, and proposal of the new archaeal phylum Promethearchaeota phyl. nov. and kingdom Promethearchaeati regn. nov.</title>
        <authorList>
            <person name="Imachi H."/>
            <person name="Nobu M.K."/>
            <person name="Kato S."/>
            <person name="Takaki Y."/>
            <person name="Miyazaki M."/>
            <person name="Miyata M."/>
            <person name="Ogawara M."/>
            <person name="Saito Y."/>
            <person name="Sakai S."/>
            <person name="Tahara Y.O."/>
            <person name="Takano Y."/>
            <person name="Tasumi E."/>
            <person name="Uematsu K."/>
            <person name="Yoshimura T."/>
            <person name="Itoh T."/>
            <person name="Ohkuma M."/>
            <person name="Takai K."/>
        </authorList>
    </citation>
    <scope>NUCLEOTIDE SEQUENCE [LARGE SCALE GENOMIC DNA]</scope>
    <source>
        <strain evidence="1 2">MK-D1</strain>
    </source>
</reference>
<gene>
    <name evidence="1" type="ORF">DSAG12_00710</name>
</gene>
<dbReference type="KEGG" id="psyt:DSAG12_00710"/>
<organism evidence="1 2">
    <name type="scientific">Promethearchaeum syntrophicum</name>
    <dbReference type="NCBI Taxonomy" id="2594042"/>
    <lineage>
        <taxon>Archaea</taxon>
        <taxon>Promethearchaeati</taxon>
        <taxon>Promethearchaeota</taxon>
        <taxon>Promethearchaeia</taxon>
        <taxon>Promethearchaeales</taxon>
        <taxon>Promethearchaeaceae</taxon>
        <taxon>Promethearchaeum</taxon>
    </lineage>
</organism>
<reference evidence="1 2" key="1">
    <citation type="journal article" date="2020" name="Nature">
        <title>Isolation of an archaeon at the prokaryote-eukaryote interface.</title>
        <authorList>
            <person name="Imachi H."/>
            <person name="Nobu M.K."/>
            <person name="Nakahara N."/>
            <person name="Morono Y."/>
            <person name="Ogawara M."/>
            <person name="Takaki Y."/>
            <person name="Takano Y."/>
            <person name="Uematsu K."/>
            <person name="Ikuta T."/>
            <person name="Ito M."/>
            <person name="Matsui Y."/>
            <person name="Miyazaki M."/>
            <person name="Murata K."/>
            <person name="Saito Y."/>
            <person name="Sakai S."/>
            <person name="Song C."/>
            <person name="Tasumi E."/>
            <person name="Yamanaka Y."/>
            <person name="Yamaguchi T."/>
            <person name="Kamagata Y."/>
            <person name="Tamaki H."/>
            <person name="Takai K."/>
        </authorList>
    </citation>
    <scope>NUCLEOTIDE SEQUENCE [LARGE SCALE GENOMIC DNA]</scope>
    <source>
        <strain evidence="1 2">MK-D1</strain>
    </source>
</reference>
<evidence type="ECO:0000313" key="2">
    <source>
        <dbReference type="Proteomes" id="UP000321408"/>
    </source>
</evidence>
<dbReference type="Proteomes" id="UP000321408">
    <property type="component" value="Chromosome"/>
</dbReference>
<evidence type="ECO:0000313" key="1">
    <source>
        <dbReference type="EMBL" id="QEE14889.1"/>
    </source>
</evidence>
<dbReference type="RefSeq" id="WP_147661824.1">
    <property type="nucleotide sequence ID" value="NZ_CP042905.2"/>
</dbReference>
<sequence>MKTWKISVKIDDNSVENLELVDILEVMDGYLNIYRTYFDELLNIVKMINKYSIGKGLENVIGPDNKDWTKNPWLLLMFKDNEKEIPFWLLLKREKDLTGYLVGVGPQKFYEYCKNSKEPDDEIKRLMEYIIAYPQKFKVSIIIPNFIE</sequence>
<keyword evidence="2" id="KW-1185">Reference proteome</keyword>
<dbReference type="AlphaFoldDB" id="A0A5B9D6Y3"/>
<proteinExistence type="predicted"/>
<dbReference type="GeneID" id="41328713"/>
<name>A0A5B9D6Y3_9ARCH</name>
<dbReference type="EMBL" id="CP042905">
    <property type="protein sequence ID" value="QEE14889.1"/>
    <property type="molecule type" value="Genomic_DNA"/>
</dbReference>
<accession>A0A5B9D6Y3</accession>
<protein>
    <submittedName>
        <fullName evidence="1">Uncharacterized protein</fullName>
    </submittedName>
</protein>